<dbReference type="Proteomes" id="UP001155604">
    <property type="component" value="Unassembled WGS sequence"/>
</dbReference>
<keyword evidence="7" id="KW-1005">Bacterial flagellum biogenesis</keyword>
<protein>
    <recommendedName>
        <fullName evidence="3 7">Flagella basal body P-ring formation protein FlgA</fullName>
    </recommendedName>
</protein>
<dbReference type="SMART" id="SM00858">
    <property type="entry name" value="SAF"/>
    <property type="match status" value="1"/>
</dbReference>
<evidence type="ECO:0000313" key="10">
    <source>
        <dbReference type="Proteomes" id="UP001155604"/>
    </source>
</evidence>
<keyword evidence="5 7" id="KW-0574">Periplasm</keyword>
<evidence type="ECO:0000256" key="1">
    <source>
        <dbReference type="ARBA" id="ARBA00004418"/>
    </source>
</evidence>
<dbReference type="Pfam" id="PF17656">
    <property type="entry name" value="ChapFlgA_N"/>
    <property type="match status" value="1"/>
</dbReference>
<dbReference type="AlphaFoldDB" id="A0A9X3ARM1"/>
<dbReference type="Gene3D" id="3.90.1210.10">
    <property type="entry name" value="Antifreeze-like/N-acetylneuraminic acid synthase C-terminal domain"/>
    <property type="match status" value="1"/>
</dbReference>
<dbReference type="EMBL" id="JAMTCC010000001">
    <property type="protein sequence ID" value="MCT7943907.1"/>
    <property type="molecule type" value="Genomic_DNA"/>
</dbReference>
<keyword evidence="9" id="KW-0969">Cilium</keyword>
<keyword evidence="10" id="KW-1185">Reference proteome</keyword>
<proteinExistence type="inferred from homology"/>
<dbReference type="GO" id="GO:0044780">
    <property type="term" value="P:bacterial-type flagellum assembly"/>
    <property type="evidence" value="ECO:0007669"/>
    <property type="project" value="InterPro"/>
</dbReference>
<evidence type="ECO:0000256" key="6">
    <source>
        <dbReference type="ARBA" id="ARBA00025643"/>
    </source>
</evidence>
<evidence type="ECO:0000313" key="9">
    <source>
        <dbReference type="EMBL" id="MCT7943907.1"/>
    </source>
</evidence>
<gene>
    <name evidence="9" type="primary">flgA</name>
    <name evidence="9" type="ORF">NE536_00755</name>
</gene>
<evidence type="ECO:0000256" key="5">
    <source>
        <dbReference type="ARBA" id="ARBA00022764"/>
    </source>
</evidence>
<dbReference type="GO" id="GO:0042597">
    <property type="term" value="C:periplasmic space"/>
    <property type="evidence" value="ECO:0007669"/>
    <property type="project" value="UniProtKB-SubCell"/>
</dbReference>
<dbReference type="InterPro" id="IPR013974">
    <property type="entry name" value="SAF"/>
</dbReference>
<dbReference type="PANTHER" id="PTHR36307:SF1">
    <property type="entry name" value="FLAGELLA BASAL BODY P-RING FORMATION PROTEIN FLGA"/>
    <property type="match status" value="1"/>
</dbReference>
<accession>A0A9X3ARM1</accession>
<keyword evidence="9" id="KW-0282">Flagellum</keyword>
<comment type="function">
    <text evidence="6 7">Involved in the assembly process of the P-ring formation. It may associate with FlgF on the rod constituting a structure essential for the P-ring assembly or may act as a modulator protein for the P-ring assembly.</text>
</comment>
<comment type="similarity">
    <text evidence="2 7">Belongs to the FlgA family.</text>
</comment>
<dbReference type="InterPro" id="IPR039246">
    <property type="entry name" value="Flagellar_FlgA"/>
</dbReference>
<dbReference type="InterPro" id="IPR017585">
    <property type="entry name" value="SAF_FlgA"/>
</dbReference>
<dbReference type="RefSeq" id="WP_261271481.1">
    <property type="nucleotide sequence ID" value="NZ_JAMTCC010000001.1"/>
</dbReference>
<dbReference type="CDD" id="cd11614">
    <property type="entry name" value="SAF_CpaB_FlgA_like"/>
    <property type="match status" value="1"/>
</dbReference>
<dbReference type="Gene3D" id="2.30.30.760">
    <property type="match status" value="1"/>
</dbReference>
<evidence type="ECO:0000259" key="8">
    <source>
        <dbReference type="SMART" id="SM00858"/>
    </source>
</evidence>
<dbReference type="Pfam" id="PF13144">
    <property type="entry name" value="ChapFlgA"/>
    <property type="match status" value="1"/>
</dbReference>
<evidence type="ECO:0000256" key="7">
    <source>
        <dbReference type="RuleBase" id="RU362063"/>
    </source>
</evidence>
<name>A0A9X3ARM1_9GAMM</name>
<sequence>MKVNLVCFFSVFALFMPAFASAEPIVPTVSAISELAKALISEKISVPANAKVDISPQIVDARMLPSLCSSPIQVELASDREISRNNTLKVSCNTQELAYPWQIYISVRVDILFPVVVTTETLAPGELISPSQVEIRYIEQNSLRGAEFDDPSKLAGVRVKRRVSKDYPILSNNLCFVCKNDSVSIYVRSNSFELKTAGEALQDGNKGDRIRVKNSSSNKELDAIVTGIGEVEVRM</sequence>
<comment type="subcellular location">
    <subcellularLocation>
        <location evidence="1 7">Periplasm</location>
    </subcellularLocation>
</comment>
<dbReference type="PANTHER" id="PTHR36307">
    <property type="entry name" value="FLAGELLA BASAL BODY P-RING FORMATION PROTEIN FLGA"/>
    <property type="match status" value="1"/>
</dbReference>
<organism evidence="9 10">
    <name type="scientific">Shewanella septentrionalis</name>
    <dbReference type="NCBI Taxonomy" id="2952223"/>
    <lineage>
        <taxon>Bacteria</taxon>
        <taxon>Pseudomonadati</taxon>
        <taxon>Pseudomonadota</taxon>
        <taxon>Gammaproteobacteria</taxon>
        <taxon>Alteromonadales</taxon>
        <taxon>Shewanellaceae</taxon>
        <taxon>Shewanella</taxon>
    </lineage>
</organism>
<keyword evidence="9" id="KW-0966">Cell projection</keyword>
<evidence type="ECO:0000256" key="3">
    <source>
        <dbReference type="ARBA" id="ARBA00014754"/>
    </source>
</evidence>
<evidence type="ECO:0000256" key="2">
    <source>
        <dbReference type="ARBA" id="ARBA00010474"/>
    </source>
</evidence>
<dbReference type="NCBIfam" id="TIGR03170">
    <property type="entry name" value="flgA_cterm"/>
    <property type="match status" value="1"/>
</dbReference>
<evidence type="ECO:0000256" key="4">
    <source>
        <dbReference type="ARBA" id="ARBA00022729"/>
    </source>
</evidence>
<keyword evidence="4 7" id="KW-0732">Signal</keyword>
<comment type="caution">
    <text evidence="9">The sequence shown here is derived from an EMBL/GenBank/DDBJ whole genome shotgun (WGS) entry which is preliminary data.</text>
</comment>
<reference evidence="9" key="1">
    <citation type="journal article" date="2023" name="Int. J. Syst. Evol. Microbiol.">
        <title>&lt;i&gt;Shewanella septentrionalis&lt;/i&gt; sp. nov. and &lt;i&gt;Shewanella holmiensis&lt;/i&gt; sp. nov., isolated from Baltic Sea water and sediments.</title>
        <authorList>
            <person name="Martin-Rodriguez A.J."/>
            <person name="Thorell K."/>
            <person name="Joffre E."/>
            <person name="Jensie-Markopoulos S."/>
            <person name="Moore E.R.B."/>
            <person name="Sjoling A."/>
        </authorList>
    </citation>
    <scope>NUCLEOTIDE SEQUENCE</scope>
    <source>
        <strain evidence="9">SP1W3</strain>
    </source>
</reference>
<feature type="domain" description="SAF" evidence="8">
    <location>
        <begin position="113"/>
        <end position="175"/>
    </location>
</feature>
<dbReference type="InterPro" id="IPR041231">
    <property type="entry name" value="FlgA_N"/>
</dbReference>
<feature type="signal peptide" evidence="7">
    <location>
        <begin position="1"/>
        <end position="22"/>
    </location>
</feature>
<feature type="chain" id="PRO_5041013353" description="Flagella basal body P-ring formation protein FlgA" evidence="7">
    <location>
        <begin position="23"/>
        <end position="235"/>
    </location>
</feature>